<name>A0A917ENR7_9BACI</name>
<accession>A0A917ENR7</accession>
<dbReference type="RefSeq" id="WP_188387999.1">
    <property type="nucleotide sequence ID" value="NZ_BMFK01000001.1"/>
</dbReference>
<gene>
    <name evidence="2" type="ORF">GCM10007140_17700</name>
</gene>
<organism evidence="2 3">
    <name type="scientific">Priestia taiwanensis</name>
    <dbReference type="NCBI Taxonomy" id="1347902"/>
    <lineage>
        <taxon>Bacteria</taxon>
        <taxon>Bacillati</taxon>
        <taxon>Bacillota</taxon>
        <taxon>Bacilli</taxon>
        <taxon>Bacillales</taxon>
        <taxon>Bacillaceae</taxon>
        <taxon>Priestia</taxon>
    </lineage>
</organism>
<evidence type="ECO:0000256" key="1">
    <source>
        <dbReference type="SAM" id="MobiDB-lite"/>
    </source>
</evidence>
<dbReference type="AlphaFoldDB" id="A0A917ENR7"/>
<dbReference type="Gene3D" id="3.10.450.50">
    <property type="match status" value="1"/>
</dbReference>
<evidence type="ECO:0000313" key="3">
    <source>
        <dbReference type="Proteomes" id="UP000605259"/>
    </source>
</evidence>
<dbReference type="Proteomes" id="UP000605259">
    <property type="component" value="Unassembled WGS sequence"/>
</dbReference>
<reference evidence="2" key="2">
    <citation type="submission" date="2020-09" db="EMBL/GenBank/DDBJ databases">
        <authorList>
            <person name="Sun Q."/>
            <person name="Zhou Y."/>
        </authorList>
    </citation>
    <scope>NUCLEOTIDE SEQUENCE</scope>
    <source>
        <strain evidence="2">CGMCC 1.12698</strain>
    </source>
</reference>
<reference evidence="2" key="1">
    <citation type="journal article" date="2014" name="Int. J. Syst. Evol. Microbiol.">
        <title>Complete genome sequence of Corynebacterium casei LMG S-19264T (=DSM 44701T), isolated from a smear-ripened cheese.</title>
        <authorList>
            <consortium name="US DOE Joint Genome Institute (JGI-PGF)"/>
            <person name="Walter F."/>
            <person name="Albersmeier A."/>
            <person name="Kalinowski J."/>
            <person name="Ruckert C."/>
        </authorList>
    </citation>
    <scope>NUCLEOTIDE SEQUENCE</scope>
    <source>
        <strain evidence="2">CGMCC 1.12698</strain>
    </source>
</reference>
<feature type="compositionally biased region" description="Basic and acidic residues" evidence="1">
    <location>
        <begin position="34"/>
        <end position="50"/>
    </location>
</feature>
<comment type="caution">
    <text evidence="2">The sequence shown here is derived from an EMBL/GenBank/DDBJ whole genome shotgun (WGS) entry which is preliminary data.</text>
</comment>
<feature type="region of interest" description="Disordered" evidence="1">
    <location>
        <begin position="28"/>
        <end position="50"/>
    </location>
</feature>
<dbReference type="InterPro" id="IPR032710">
    <property type="entry name" value="NTF2-like_dom_sf"/>
</dbReference>
<dbReference type="EMBL" id="BMFK01000001">
    <property type="protein sequence ID" value="GGE68108.1"/>
    <property type="molecule type" value="Genomic_DNA"/>
</dbReference>
<protein>
    <submittedName>
        <fullName evidence="2">Uncharacterized protein</fullName>
    </submittedName>
</protein>
<keyword evidence="3" id="KW-1185">Reference proteome</keyword>
<evidence type="ECO:0000313" key="2">
    <source>
        <dbReference type="EMBL" id="GGE68108.1"/>
    </source>
</evidence>
<dbReference type="SUPFAM" id="SSF54427">
    <property type="entry name" value="NTF2-like"/>
    <property type="match status" value="1"/>
</dbReference>
<proteinExistence type="predicted"/>
<sequence>MTIRKKWGLLSLLILLVIGIIGCTEKANENTSTPKEENTSSIDKKKDEKDKATIETEIKEMLKVHEDAYNKEDIDTYMSTMSQSSALLEQTKQMTQLLFDSFDVQVEFTDIKITTSTEASATVEIIQKTVSKKPNPDFQDNITTATHFLVKEDNKWRISASTLKKITDLKGNPIQQKT</sequence>
<dbReference type="PROSITE" id="PS51257">
    <property type="entry name" value="PROKAR_LIPOPROTEIN"/>
    <property type="match status" value="1"/>
</dbReference>